<dbReference type="EMBL" id="CZQA01000001">
    <property type="protein sequence ID" value="CUS32709.1"/>
    <property type="molecule type" value="Genomic_DNA"/>
</dbReference>
<organism evidence="7 8">
    <name type="scientific">Candidatus Nitrospira nitrosa</name>
    <dbReference type="NCBI Taxonomy" id="1742972"/>
    <lineage>
        <taxon>Bacteria</taxon>
        <taxon>Pseudomonadati</taxon>
        <taxon>Nitrospirota</taxon>
        <taxon>Nitrospiria</taxon>
        <taxon>Nitrospirales</taxon>
        <taxon>Nitrospiraceae</taxon>
        <taxon>Nitrospira</taxon>
    </lineage>
</organism>
<keyword evidence="1 4" id="KW-0349">Heme</keyword>
<feature type="chain" id="PRO_5006623726" evidence="5">
    <location>
        <begin position="21"/>
        <end position="132"/>
    </location>
</feature>
<proteinExistence type="predicted"/>
<sequence length="132" mass="14988">MSSRVVFLSLFFVLYGLPFADVGAAQQRSEKALREHYDLQEGKRLYGEYCRFCHGEQGKGHAFNVTPPPADLTSPAVQRKSDIELTQTIHEGERGTAMGSWKWALSKEEKQHVLLYIRWLAQPREKALAPSP</sequence>
<evidence type="ECO:0000256" key="3">
    <source>
        <dbReference type="ARBA" id="ARBA00023004"/>
    </source>
</evidence>
<dbReference type="AlphaFoldDB" id="A0A0S4L5B4"/>
<evidence type="ECO:0000313" key="8">
    <source>
        <dbReference type="Proteomes" id="UP000199032"/>
    </source>
</evidence>
<feature type="signal peptide" evidence="5">
    <location>
        <begin position="1"/>
        <end position="20"/>
    </location>
</feature>
<dbReference type="InterPro" id="IPR009056">
    <property type="entry name" value="Cyt_c-like_dom"/>
</dbReference>
<accession>A0A0S4L5B4</accession>
<dbReference type="STRING" id="1742972.COMA1_10774"/>
<dbReference type="GO" id="GO:0020037">
    <property type="term" value="F:heme binding"/>
    <property type="evidence" value="ECO:0007669"/>
    <property type="project" value="InterPro"/>
</dbReference>
<dbReference type="Proteomes" id="UP000199032">
    <property type="component" value="Unassembled WGS sequence"/>
</dbReference>
<dbReference type="GO" id="GO:0009055">
    <property type="term" value="F:electron transfer activity"/>
    <property type="evidence" value="ECO:0007669"/>
    <property type="project" value="InterPro"/>
</dbReference>
<reference evidence="7 8" key="1">
    <citation type="submission" date="2015-10" db="EMBL/GenBank/DDBJ databases">
        <authorList>
            <person name="Gilbert D.G."/>
        </authorList>
    </citation>
    <scope>NUCLEOTIDE SEQUENCE [LARGE SCALE GENOMIC DNA]</scope>
    <source>
        <strain evidence="7">COMA1</strain>
    </source>
</reference>
<name>A0A0S4L5B4_9BACT</name>
<feature type="domain" description="Cytochrome c" evidence="6">
    <location>
        <begin position="37"/>
        <end position="121"/>
    </location>
</feature>
<keyword evidence="2 4" id="KW-0479">Metal-binding</keyword>
<evidence type="ECO:0000256" key="1">
    <source>
        <dbReference type="ARBA" id="ARBA00022617"/>
    </source>
</evidence>
<dbReference type="PROSITE" id="PS51007">
    <property type="entry name" value="CYTC"/>
    <property type="match status" value="1"/>
</dbReference>
<evidence type="ECO:0000256" key="2">
    <source>
        <dbReference type="ARBA" id="ARBA00022723"/>
    </source>
</evidence>
<keyword evidence="3 4" id="KW-0408">Iron</keyword>
<dbReference type="RefSeq" id="WP_176697827.1">
    <property type="nucleotide sequence ID" value="NZ_CZQA01000001.1"/>
</dbReference>
<evidence type="ECO:0000256" key="4">
    <source>
        <dbReference type="PROSITE-ProRule" id="PRU00433"/>
    </source>
</evidence>
<evidence type="ECO:0000259" key="6">
    <source>
        <dbReference type="PROSITE" id="PS51007"/>
    </source>
</evidence>
<dbReference type="SUPFAM" id="SSF46626">
    <property type="entry name" value="Cytochrome c"/>
    <property type="match status" value="1"/>
</dbReference>
<protein>
    <submittedName>
        <fullName evidence="7">Putative Cytochrome c553</fullName>
    </submittedName>
</protein>
<evidence type="ECO:0000313" key="7">
    <source>
        <dbReference type="EMBL" id="CUS32709.1"/>
    </source>
</evidence>
<keyword evidence="5" id="KW-0732">Signal</keyword>
<keyword evidence="8" id="KW-1185">Reference proteome</keyword>
<dbReference type="Gene3D" id="1.10.760.10">
    <property type="entry name" value="Cytochrome c-like domain"/>
    <property type="match status" value="1"/>
</dbReference>
<gene>
    <name evidence="7" type="ORF">COMA1_10774</name>
</gene>
<dbReference type="Pfam" id="PF13442">
    <property type="entry name" value="Cytochrome_CBB3"/>
    <property type="match status" value="1"/>
</dbReference>
<evidence type="ECO:0000256" key="5">
    <source>
        <dbReference type="SAM" id="SignalP"/>
    </source>
</evidence>
<dbReference type="InterPro" id="IPR036909">
    <property type="entry name" value="Cyt_c-like_dom_sf"/>
</dbReference>
<dbReference type="GO" id="GO:0046872">
    <property type="term" value="F:metal ion binding"/>
    <property type="evidence" value="ECO:0007669"/>
    <property type="project" value="UniProtKB-KW"/>
</dbReference>